<gene>
    <name evidence="2" type="ORF">BS50DRAFT_187542</name>
</gene>
<evidence type="ECO:0000313" key="2">
    <source>
        <dbReference type="EMBL" id="PSN73468.1"/>
    </source>
</evidence>
<dbReference type="AlphaFoldDB" id="A0A2T2P801"/>
<proteinExistence type="predicted"/>
<sequence>MATRGVLREACRKCSYKGCVHGPILPSLKNSTLRFHPKTERKMIQAQPPPSGKEYKKTKRNRDFPHRESNPGHVGSRKAR</sequence>
<feature type="region of interest" description="Disordered" evidence="1">
    <location>
        <begin position="39"/>
        <end position="80"/>
    </location>
</feature>
<name>A0A2T2P801_CORCC</name>
<reference evidence="2 3" key="1">
    <citation type="journal article" date="2018" name="Front. Microbiol.">
        <title>Genome-Wide Analysis of Corynespora cassiicola Leaf Fall Disease Putative Effectors.</title>
        <authorList>
            <person name="Lopez D."/>
            <person name="Ribeiro S."/>
            <person name="Label P."/>
            <person name="Fumanal B."/>
            <person name="Venisse J.S."/>
            <person name="Kohler A."/>
            <person name="de Oliveira R.R."/>
            <person name="Labutti K."/>
            <person name="Lipzen A."/>
            <person name="Lail K."/>
            <person name="Bauer D."/>
            <person name="Ohm R.A."/>
            <person name="Barry K.W."/>
            <person name="Spatafora J."/>
            <person name="Grigoriev I.V."/>
            <person name="Martin F.M."/>
            <person name="Pujade-Renaud V."/>
        </authorList>
    </citation>
    <scope>NUCLEOTIDE SEQUENCE [LARGE SCALE GENOMIC DNA]</scope>
    <source>
        <strain evidence="2 3">Philippines</strain>
    </source>
</reference>
<keyword evidence="3" id="KW-1185">Reference proteome</keyword>
<evidence type="ECO:0000313" key="3">
    <source>
        <dbReference type="Proteomes" id="UP000240883"/>
    </source>
</evidence>
<dbReference type="EMBL" id="KZ678129">
    <property type="protein sequence ID" value="PSN73468.1"/>
    <property type="molecule type" value="Genomic_DNA"/>
</dbReference>
<feature type="compositionally biased region" description="Basic and acidic residues" evidence="1">
    <location>
        <begin position="61"/>
        <end position="70"/>
    </location>
</feature>
<protein>
    <submittedName>
        <fullName evidence="2">Uncharacterized protein</fullName>
    </submittedName>
</protein>
<organism evidence="2 3">
    <name type="scientific">Corynespora cassiicola Philippines</name>
    <dbReference type="NCBI Taxonomy" id="1448308"/>
    <lineage>
        <taxon>Eukaryota</taxon>
        <taxon>Fungi</taxon>
        <taxon>Dikarya</taxon>
        <taxon>Ascomycota</taxon>
        <taxon>Pezizomycotina</taxon>
        <taxon>Dothideomycetes</taxon>
        <taxon>Pleosporomycetidae</taxon>
        <taxon>Pleosporales</taxon>
        <taxon>Corynesporascaceae</taxon>
        <taxon>Corynespora</taxon>
    </lineage>
</organism>
<evidence type="ECO:0000256" key="1">
    <source>
        <dbReference type="SAM" id="MobiDB-lite"/>
    </source>
</evidence>
<accession>A0A2T2P801</accession>
<dbReference type="Proteomes" id="UP000240883">
    <property type="component" value="Unassembled WGS sequence"/>
</dbReference>